<keyword evidence="2" id="KW-1185">Reference proteome</keyword>
<keyword evidence="1" id="KW-0548">Nucleotidyltransferase</keyword>
<comment type="caution">
    <text evidence="1">The sequence shown here is derived from an EMBL/GenBank/DDBJ whole genome shotgun (WGS) entry which is preliminary data.</text>
</comment>
<name>A0ACB8KIF1_CITSI</name>
<keyword evidence="1" id="KW-0808">Transferase</keyword>
<reference evidence="2" key="1">
    <citation type="journal article" date="2023" name="Hortic. Res.">
        <title>A chromosome-level phased genome enabling allele-level studies in sweet orange: a case study on citrus Huanglongbing tolerance.</title>
        <authorList>
            <person name="Wu B."/>
            <person name="Yu Q."/>
            <person name="Deng Z."/>
            <person name="Duan Y."/>
            <person name="Luo F."/>
            <person name="Gmitter F. Jr."/>
        </authorList>
    </citation>
    <scope>NUCLEOTIDE SEQUENCE [LARGE SCALE GENOMIC DNA]</scope>
    <source>
        <strain evidence="2">cv. Valencia</strain>
    </source>
</reference>
<protein>
    <submittedName>
        <fullName evidence="1">Reverse transcriptase domain-containing protein</fullName>
    </submittedName>
</protein>
<accession>A0ACB8KIF1</accession>
<dbReference type="EMBL" id="CM039174">
    <property type="protein sequence ID" value="KAH9754199.1"/>
    <property type="molecule type" value="Genomic_DNA"/>
</dbReference>
<organism evidence="1 2">
    <name type="scientific">Citrus sinensis</name>
    <name type="common">Sweet orange</name>
    <name type="synonym">Citrus aurantium var. sinensis</name>
    <dbReference type="NCBI Taxonomy" id="2711"/>
    <lineage>
        <taxon>Eukaryota</taxon>
        <taxon>Viridiplantae</taxon>
        <taxon>Streptophyta</taxon>
        <taxon>Embryophyta</taxon>
        <taxon>Tracheophyta</taxon>
        <taxon>Spermatophyta</taxon>
        <taxon>Magnoliopsida</taxon>
        <taxon>eudicotyledons</taxon>
        <taxon>Gunneridae</taxon>
        <taxon>Pentapetalae</taxon>
        <taxon>rosids</taxon>
        <taxon>malvids</taxon>
        <taxon>Sapindales</taxon>
        <taxon>Rutaceae</taxon>
        <taxon>Aurantioideae</taxon>
        <taxon>Citrus</taxon>
    </lineage>
</organism>
<proteinExistence type="predicted"/>
<keyword evidence="1" id="KW-0695">RNA-directed DNA polymerase</keyword>
<evidence type="ECO:0000313" key="1">
    <source>
        <dbReference type="EMBL" id="KAH9754199.1"/>
    </source>
</evidence>
<dbReference type="Proteomes" id="UP000829398">
    <property type="component" value="Chromosome 5"/>
</dbReference>
<gene>
    <name evidence="1" type="ORF">KPL71_015363</name>
</gene>
<evidence type="ECO:0000313" key="2">
    <source>
        <dbReference type="Proteomes" id="UP000829398"/>
    </source>
</evidence>
<sequence>MLGGDFNSILHALEKKGGSPKSSGICRSFNNWFHDNRLIDLHFKGPCFTWSRGTLFKRLDRAICNDHWNSLFTEASVLHLPKIHSDHRPILVSFDSNLNRRNGVKPFRFLAAWLMDHSFISLVAKEWRDSEGYFQAAHDFVDKVSKWNRDNFGNIFKRKRRILARLNGIQRALECFDSKRLLKLESKLKTELENILSQEELLWYQKSRREWIACGDRNTAYFHSKTIARRRRNRVDAIQNSEGKWIYDKEEMKTHAIDFFSRLFNCQDEEVRFYSIANAFPKIEEDRIADICRAVQREEIKATIFGMKPLKAPGIDGLHALFYQTQWNVVGASVCDLVSNIFKGNPLPLELNRTLIVLIPKTNNPTNMKLFRPISLCPVLYKTVTKILANRLKEILPDLIGPTQTSFVPGRHITENIVMAQEIIHTMKNKRGKVGQMAIKVDLEKAYDRLRWDFIHDTLKDVGLPQEFIRLTMECITTARMQILWEGELTDEFTPSRGIRQGDPLSPYIFVLCIERLSHGINQAVSDGRWCPIRLSHNGVPLTHLFFADDLLLMAEASYNQAQVINNVLDNFCSCSGEMVSKQKTRVFFSKNVEKAMARKISESLGFSATDNLGKYLGMPLLHNRVTKATYQEIVDNVDKKLSGWNSMHLSLAGRITLAQSVIQAVPIFAMQTTRIPQGVLDKIDRISRRFIWGGNNEDRKINLLNWEMVCTPKSGGGLGLKNLSDMNNALLMKIGWNMLVSPHSLWVKILRSKYGLTSDSIPIAIDNKCSSYLWKSISRIWDYVLRGMRWTIGDGNKINFWHQRWVSEEIIIADYITKPIPAELINKRVADFVNAEGQWNWNMISTFIPNQILLQIAAVKPPSDGKCEDLLYWAHSKTGKFTSKSAYLFLNNSNCSKDAHFWKLIWQWKGPQRVKIFLWLVMHGKIKTREELFKRHILDKMNCERCGHERENEMHALRDCFVAKRIWNCLIPVNFRHHFFSFNLRDWLCFNLGKTGINEVGDEWACLFGVAIWKIWFWRNQFLFSQKSPYCTHVVAEIKSWAQDIQNARSTLSFGQSNKIIKDVRWQAPPESFFKLNTDGSRLKNGLASAGGLVRDCSGKWQFGFGMNIGFGSVTTAELWGLFQGLNIAWDRGIRYLIAEVDSQCVSQLISSTSLMPNAHFSLITAIKELMNRQWLITIKHIYREANFAADSMAKLAGSLPLGLHVFENPPAGLGYWLCNDIYGTSIPRSVLA</sequence>